<keyword evidence="4 5" id="KW-0472">Membrane</keyword>
<accession>A0A1X7RD64</accession>
<evidence type="ECO:0000256" key="5">
    <source>
        <dbReference type="SAM" id="Phobius"/>
    </source>
</evidence>
<evidence type="ECO:0000256" key="3">
    <source>
        <dbReference type="ARBA" id="ARBA00022989"/>
    </source>
</evidence>
<sequence>MEMNAGEKVLHELETELHVDIVPGTEVMTDVGSHHFVKGGSQVLVPQPSDDKHDPLNWSLKWKTMCIIASTMVSFTQGFGPLALAPMFPYYMKDFNASLEEVIDFTGVVILVLGFSNFIWVPISTSCGRRPVLIFSQIICFASSIWRAKATTYSSFMGATILNGIGAGPSETIQPAVIADIFFLHDRGFWNTVYWVAYMGSLMVGPIISGSMSLHIGWRSFWWLNTGVVGLSILMVVFMFPETKYHRPHPNEIIDSTSSQENVEGDSGSILEKPDTTAANVAKNDADAKGPHSGNALSHQLTADRDPWLGKGSPSWGQWGIYAPSPNPLRAVFLDFWVPWKLFAFPIVEFSSFVVSWSCSCFLTINLTQSQNFAAPPYNFNSERIGFMNFAILIGAFIGLGTAGPLSDWVSARATRKNRGIREPEMRLPSMIPYVAIMILGNFVVAYGYENKWHWAIIVVIGYACAGIQVAALPAMATTYAVDSYKPVSGSLMVSITVNKNLWGYGFSKFLTPWIVKSGYVPPIMTNMSLTTLWCLFGVAFYFFGKHCRRWSKHSSVHRL</sequence>
<evidence type="ECO:0000256" key="4">
    <source>
        <dbReference type="ARBA" id="ARBA00023136"/>
    </source>
</evidence>
<evidence type="ECO:0000256" key="2">
    <source>
        <dbReference type="ARBA" id="ARBA00022692"/>
    </source>
</evidence>
<dbReference type="PROSITE" id="PS50850">
    <property type="entry name" value="MFS"/>
    <property type="match status" value="1"/>
</dbReference>
<evidence type="ECO:0000259" key="6">
    <source>
        <dbReference type="PROSITE" id="PS50850"/>
    </source>
</evidence>
<dbReference type="InterPro" id="IPR011701">
    <property type="entry name" value="MFS"/>
</dbReference>
<keyword evidence="3 5" id="KW-1133">Transmembrane helix</keyword>
<feature type="transmembrane region" description="Helical" evidence="5">
    <location>
        <begin position="193"/>
        <end position="216"/>
    </location>
</feature>
<feature type="transmembrane region" description="Helical" evidence="5">
    <location>
        <begin position="222"/>
        <end position="240"/>
    </location>
</feature>
<feature type="transmembrane region" description="Helical" evidence="5">
    <location>
        <begin position="520"/>
        <end position="544"/>
    </location>
</feature>
<feature type="transmembrane region" description="Helical" evidence="5">
    <location>
        <begin position="105"/>
        <end position="123"/>
    </location>
</feature>
<comment type="subcellular location">
    <subcellularLocation>
        <location evidence="1">Membrane</location>
        <topology evidence="1">Multi-pass membrane protein</topology>
    </subcellularLocation>
</comment>
<dbReference type="Proteomes" id="UP000215127">
    <property type="component" value="Chromosome 1"/>
</dbReference>
<dbReference type="InterPro" id="IPR036259">
    <property type="entry name" value="MFS_trans_sf"/>
</dbReference>
<dbReference type="GO" id="GO:0022857">
    <property type="term" value="F:transmembrane transporter activity"/>
    <property type="evidence" value="ECO:0007669"/>
    <property type="project" value="InterPro"/>
</dbReference>
<reference evidence="7 8" key="1">
    <citation type="submission" date="2016-06" db="EMBL/GenBank/DDBJ databases">
        <authorList>
            <person name="Kjaerup R.B."/>
            <person name="Dalgaard T.S."/>
            <person name="Juul-Madsen H.R."/>
        </authorList>
    </citation>
    <scope>NUCLEOTIDE SEQUENCE [LARGE SCALE GENOMIC DNA]</scope>
</reference>
<dbReference type="Gene3D" id="1.20.1250.20">
    <property type="entry name" value="MFS general substrate transporter like domains"/>
    <property type="match status" value="1"/>
</dbReference>
<dbReference type="GO" id="GO:0005886">
    <property type="term" value="C:plasma membrane"/>
    <property type="evidence" value="ECO:0007669"/>
    <property type="project" value="TreeGrafter"/>
</dbReference>
<dbReference type="InterPro" id="IPR020846">
    <property type="entry name" value="MFS_dom"/>
</dbReference>
<dbReference type="PANTHER" id="PTHR23502">
    <property type="entry name" value="MAJOR FACILITATOR SUPERFAMILY"/>
    <property type="match status" value="1"/>
</dbReference>
<dbReference type="EMBL" id="LT853692">
    <property type="protein sequence ID" value="SMQ45374.1"/>
    <property type="molecule type" value="Genomic_DNA"/>
</dbReference>
<evidence type="ECO:0000313" key="8">
    <source>
        <dbReference type="Proteomes" id="UP000215127"/>
    </source>
</evidence>
<dbReference type="Pfam" id="PF07690">
    <property type="entry name" value="MFS_1"/>
    <property type="match status" value="1"/>
</dbReference>
<organism evidence="7 8">
    <name type="scientific">Zymoseptoria tritici (strain ST99CH_3D7)</name>
    <dbReference type="NCBI Taxonomy" id="1276538"/>
    <lineage>
        <taxon>Eukaryota</taxon>
        <taxon>Fungi</taxon>
        <taxon>Dikarya</taxon>
        <taxon>Ascomycota</taxon>
        <taxon>Pezizomycotina</taxon>
        <taxon>Dothideomycetes</taxon>
        <taxon>Dothideomycetidae</taxon>
        <taxon>Mycosphaerellales</taxon>
        <taxon>Mycosphaerellaceae</taxon>
        <taxon>Zymoseptoria</taxon>
    </lineage>
</organism>
<feature type="transmembrane region" description="Helical" evidence="5">
    <location>
        <begin position="431"/>
        <end position="449"/>
    </location>
</feature>
<feature type="transmembrane region" description="Helical" evidence="5">
    <location>
        <begin position="455"/>
        <end position="476"/>
    </location>
</feature>
<dbReference type="AlphaFoldDB" id="A0A1X7RD64"/>
<evidence type="ECO:0000256" key="1">
    <source>
        <dbReference type="ARBA" id="ARBA00004141"/>
    </source>
</evidence>
<dbReference type="STRING" id="1276538.A0A1X7RD64"/>
<keyword evidence="2 5" id="KW-0812">Transmembrane</keyword>
<gene>
    <name evidence="7" type="ORF">ZT3D7_G518</name>
</gene>
<feature type="transmembrane region" description="Helical" evidence="5">
    <location>
        <begin position="65"/>
        <end position="85"/>
    </location>
</feature>
<feature type="domain" description="Major facilitator superfamily (MFS) profile" evidence="6">
    <location>
        <begin position="66"/>
        <end position="550"/>
    </location>
</feature>
<dbReference type="PANTHER" id="PTHR23502:SF149">
    <property type="entry name" value="TRANSPORTER, PUTATIVE-RELATED"/>
    <property type="match status" value="1"/>
</dbReference>
<feature type="transmembrane region" description="Helical" evidence="5">
    <location>
        <begin position="385"/>
        <end position="410"/>
    </location>
</feature>
<keyword evidence="8" id="KW-1185">Reference proteome</keyword>
<protein>
    <recommendedName>
        <fullName evidence="6">Major facilitator superfamily (MFS) profile domain-containing protein</fullName>
    </recommendedName>
</protein>
<feature type="transmembrane region" description="Helical" evidence="5">
    <location>
        <begin position="342"/>
        <end position="365"/>
    </location>
</feature>
<evidence type="ECO:0000313" key="7">
    <source>
        <dbReference type="EMBL" id="SMQ45374.1"/>
    </source>
</evidence>
<proteinExistence type="predicted"/>
<dbReference type="SUPFAM" id="SSF103473">
    <property type="entry name" value="MFS general substrate transporter"/>
    <property type="match status" value="1"/>
</dbReference>
<name>A0A1X7RD64_ZYMT9</name>